<gene>
    <name evidence="1" type="ORF">H6G95_21570</name>
</gene>
<name>A0ABR8F066_NOSLI</name>
<keyword evidence="2" id="KW-1185">Reference proteome</keyword>
<reference evidence="1 2" key="1">
    <citation type="journal article" date="2020" name="ISME J.">
        <title>Comparative genomics reveals insights into cyanobacterial evolution and habitat adaptation.</title>
        <authorList>
            <person name="Chen M.Y."/>
            <person name="Teng W.K."/>
            <person name="Zhao L."/>
            <person name="Hu C.X."/>
            <person name="Zhou Y.K."/>
            <person name="Han B.P."/>
            <person name="Song L.R."/>
            <person name="Shu W.S."/>
        </authorList>
    </citation>
    <scope>NUCLEOTIDE SEQUENCE [LARGE SCALE GENOMIC DNA]</scope>
    <source>
        <strain evidence="1 2">FACHB-391</strain>
    </source>
</reference>
<sequence length="75" mass="8546">MPNITANHFSNNLLDRMNFQQQGIHSGNNFSVNQVLKVDEFSINDQEIGHKLAEQDLKDDAYVFQTARLPNKASK</sequence>
<accession>A0ABR8F066</accession>
<protein>
    <submittedName>
        <fullName evidence="1">Uncharacterized protein</fullName>
    </submittedName>
</protein>
<evidence type="ECO:0000313" key="2">
    <source>
        <dbReference type="Proteomes" id="UP000604661"/>
    </source>
</evidence>
<proteinExistence type="predicted"/>
<evidence type="ECO:0000313" key="1">
    <source>
        <dbReference type="EMBL" id="MBD2563159.1"/>
    </source>
</evidence>
<organism evidence="1 2">
    <name type="scientific">Nostoc linckia FACHB-391</name>
    <dbReference type="NCBI Taxonomy" id="2692906"/>
    <lineage>
        <taxon>Bacteria</taxon>
        <taxon>Bacillati</taxon>
        <taxon>Cyanobacteriota</taxon>
        <taxon>Cyanophyceae</taxon>
        <taxon>Nostocales</taxon>
        <taxon>Nostocaceae</taxon>
        <taxon>Nostoc</taxon>
    </lineage>
</organism>
<dbReference type="EMBL" id="JACJTE010000026">
    <property type="protein sequence ID" value="MBD2563159.1"/>
    <property type="molecule type" value="Genomic_DNA"/>
</dbReference>
<comment type="caution">
    <text evidence="1">The sequence shown here is derived from an EMBL/GenBank/DDBJ whole genome shotgun (WGS) entry which is preliminary data.</text>
</comment>
<dbReference type="Proteomes" id="UP000604661">
    <property type="component" value="Unassembled WGS sequence"/>
</dbReference>
<dbReference type="RefSeq" id="WP_190895393.1">
    <property type="nucleotide sequence ID" value="NZ_JACJTE010000026.1"/>
</dbReference>